<reference evidence="2 3" key="1">
    <citation type="submission" date="2016-08" db="EMBL/GenBank/DDBJ databases">
        <authorList>
            <person name="Acevedo E."/>
            <person name="Azhar M."/>
            <person name="Golebiewska U.P."/>
            <person name="Grzywna D."/>
            <person name="Guardiola R."/>
            <person name="Jackson O."/>
            <person name="John N."/>
            <person name="Kanavatsas C."/>
            <person name="Khan S."/>
            <person name="Leong J."/>
            <person name="Mansilla E."/>
            <person name="Muladjanov Y."/>
            <person name="Nouel J."/>
            <person name="Oh S."/>
            <person name="Oppedisano M."/>
            <person name="Sajid A."/>
            <person name="Samper M."/>
            <person name="Ugbeva O."/>
            <person name="Delesalle V.A."/>
            <person name="Garlena R.A."/>
            <person name="Russell D.A."/>
            <person name="Pope W.H."/>
            <person name="Jacobs-Sera D."/>
            <person name="Hendrix R.W."/>
            <person name="Hatfull G.F."/>
        </authorList>
    </citation>
    <scope>NUCLEOTIDE SEQUENCE [LARGE SCALE GENOMIC DNA]</scope>
</reference>
<organism evidence="2 3">
    <name type="scientific">Mycobacterium phage Tonenili</name>
    <dbReference type="NCBI Taxonomy" id="1891703"/>
    <lineage>
        <taxon>Viruses</taxon>
        <taxon>Duplodnaviria</taxon>
        <taxon>Heunggongvirae</taxon>
        <taxon>Uroviricota</taxon>
        <taxon>Caudoviricetes</taxon>
        <taxon>Ceeclamvirinae</taxon>
        <taxon>Bixzunavirus</taxon>
        <taxon>Bixzunavirus tonenili</taxon>
    </lineage>
</organism>
<evidence type="ECO:0000313" key="3">
    <source>
        <dbReference type="Proteomes" id="UP000204231"/>
    </source>
</evidence>
<protein>
    <submittedName>
        <fullName evidence="2">Uncharacterized protein</fullName>
    </submittedName>
</protein>
<feature type="compositionally biased region" description="Acidic residues" evidence="1">
    <location>
        <begin position="238"/>
        <end position="251"/>
    </location>
</feature>
<dbReference type="KEGG" id="vg:29066639"/>
<keyword evidence="3" id="KW-1185">Reference proteome</keyword>
<evidence type="ECO:0000256" key="1">
    <source>
        <dbReference type="SAM" id="MobiDB-lite"/>
    </source>
</evidence>
<dbReference type="GeneID" id="29066639"/>
<evidence type="ECO:0000313" key="2">
    <source>
        <dbReference type="EMBL" id="AON96961.1"/>
    </source>
</evidence>
<accession>A0A1C9EHI5</accession>
<dbReference type="OrthoDB" id="23802at10239"/>
<gene>
    <name evidence="2" type="ORF">SEA_TONENILI_241</name>
</gene>
<sequence>MTAPPNARRVRGVSRQQVEADVSREVAVIRNEYEPQLNNNRCRICQHPDSRTRVNTLLGYGLRDFEILECISDINEKRSKNNKITRDSLRNHKQRHFNVQDSTRAAYRRILERRKAQMVEEVGEASANLLTGMGFLEVIAYKGFQNAIDDTTVVPYMDGLQAQLKLESMVKEGQVEAQIANMRREVGLLQQAVRDVVPEEYMSAILERIDELTGEVHNRRDEDDDRPTVVDAEIVTDNADDFFDQDDDDDVAAPTFTADEGDSIEG</sequence>
<dbReference type="Proteomes" id="UP000204231">
    <property type="component" value="Segment"/>
</dbReference>
<proteinExistence type="predicted"/>
<feature type="region of interest" description="Disordered" evidence="1">
    <location>
        <begin position="236"/>
        <end position="266"/>
    </location>
</feature>
<name>A0A1C9EHI5_9CAUD</name>
<dbReference type="EMBL" id="KX752698">
    <property type="protein sequence ID" value="AON96961.1"/>
    <property type="molecule type" value="Genomic_DNA"/>
</dbReference>
<dbReference type="RefSeq" id="YP_009288074.1">
    <property type="nucleotide sequence ID" value="NC_031080.1"/>
</dbReference>